<feature type="compositionally biased region" description="Polar residues" evidence="1">
    <location>
        <begin position="357"/>
        <end position="383"/>
    </location>
</feature>
<evidence type="ECO:0000313" key="4">
    <source>
        <dbReference type="Proteomes" id="UP000481288"/>
    </source>
</evidence>
<dbReference type="EMBL" id="QGMG01000075">
    <property type="protein sequence ID" value="TVY57742.1"/>
    <property type="molecule type" value="Genomic_DNA"/>
</dbReference>
<reference evidence="3 4" key="1">
    <citation type="submission" date="2018-05" db="EMBL/GenBank/DDBJ databases">
        <title>Whole genome sequencing for identification of molecular markers to develop diagnostic detection tools for the regulated plant pathogen Lachnellula willkommii.</title>
        <authorList>
            <person name="Giroux E."/>
            <person name="Bilodeau G."/>
        </authorList>
    </citation>
    <scope>NUCLEOTIDE SEQUENCE [LARGE SCALE GENOMIC DNA]</scope>
    <source>
        <strain evidence="3 4">CBS 625.97</strain>
    </source>
</reference>
<name>A0A7D8UT82_9HELO</name>
<feature type="compositionally biased region" description="Polar residues" evidence="1">
    <location>
        <begin position="252"/>
        <end position="263"/>
    </location>
</feature>
<feature type="compositionally biased region" description="Polar residues" evidence="1">
    <location>
        <begin position="270"/>
        <end position="289"/>
    </location>
</feature>
<feature type="region of interest" description="Disordered" evidence="1">
    <location>
        <begin position="81"/>
        <end position="508"/>
    </location>
</feature>
<organism evidence="3 4">
    <name type="scientific">Lachnellula cervina</name>
    <dbReference type="NCBI Taxonomy" id="1316786"/>
    <lineage>
        <taxon>Eukaryota</taxon>
        <taxon>Fungi</taxon>
        <taxon>Dikarya</taxon>
        <taxon>Ascomycota</taxon>
        <taxon>Pezizomycotina</taxon>
        <taxon>Leotiomycetes</taxon>
        <taxon>Helotiales</taxon>
        <taxon>Lachnaceae</taxon>
        <taxon>Lachnellula</taxon>
    </lineage>
</organism>
<feature type="compositionally biased region" description="Basic and acidic residues" evidence="1">
    <location>
        <begin position="299"/>
        <end position="321"/>
    </location>
</feature>
<feature type="compositionally biased region" description="Basic and acidic residues" evidence="1">
    <location>
        <begin position="386"/>
        <end position="397"/>
    </location>
</feature>
<feature type="compositionally biased region" description="Polar residues" evidence="1">
    <location>
        <begin position="473"/>
        <end position="487"/>
    </location>
</feature>
<keyword evidence="4" id="KW-1185">Reference proteome</keyword>
<feature type="domain" description="Nitrogen regulatory protein areA GATA-like" evidence="2">
    <location>
        <begin position="30"/>
        <end position="58"/>
    </location>
</feature>
<dbReference type="Pfam" id="PF08550">
    <property type="entry name" value="GATA_AreA"/>
    <property type="match status" value="1"/>
</dbReference>
<feature type="compositionally biased region" description="Polar residues" evidence="1">
    <location>
        <begin position="207"/>
        <end position="216"/>
    </location>
</feature>
<evidence type="ECO:0000259" key="2">
    <source>
        <dbReference type="Pfam" id="PF08550"/>
    </source>
</evidence>
<dbReference type="InterPro" id="IPR013860">
    <property type="entry name" value="AreA_GATA"/>
</dbReference>
<protein>
    <recommendedName>
        <fullName evidence="2">Nitrogen regulatory protein areA GATA-like domain-containing protein</fullName>
    </recommendedName>
</protein>
<evidence type="ECO:0000313" key="3">
    <source>
        <dbReference type="EMBL" id="TVY57742.1"/>
    </source>
</evidence>
<feature type="compositionally biased region" description="Basic and acidic residues" evidence="1">
    <location>
        <begin position="161"/>
        <end position="170"/>
    </location>
</feature>
<feature type="compositionally biased region" description="Polar residues" evidence="1">
    <location>
        <begin position="107"/>
        <end position="131"/>
    </location>
</feature>
<evidence type="ECO:0000256" key="1">
    <source>
        <dbReference type="SAM" id="MobiDB-lite"/>
    </source>
</evidence>
<feature type="compositionally biased region" description="Basic and acidic residues" evidence="1">
    <location>
        <begin position="446"/>
        <end position="457"/>
    </location>
</feature>
<dbReference type="AlphaFoldDB" id="A0A7D8UT82"/>
<feature type="compositionally biased region" description="Polar residues" evidence="1">
    <location>
        <begin position="430"/>
        <end position="444"/>
    </location>
</feature>
<comment type="caution">
    <text evidence="3">The sequence shown here is derived from an EMBL/GenBank/DDBJ whole genome shotgun (WGS) entry which is preliminary data.</text>
</comment>
<proteinExistence type="predicted"/>
<feature type="compositionally biased region" description="Low complexity" evidence="1">
    <location>
        <begin position="227"/>
        <end position="251"/>
    </location>
</feature>
<dbReference type="OrthoDB" id="5424234at2759"/>
<feature type="compositionally biased region" description="Polar residues" evidence="1">
    <location>
        <begin position="407"/>
        <end position="421"/>
    </location>
</feature>
<gene>
    <name evidence="3" type="ORF">LCER1_G000669</name>
</gene>
<sequence length="508" mass="54962">MSFVRNAPGIEGSIESVDINPLDPADIARLWKVYTTTKRRLLDPTAERLENYWWRIWGSRKRELKGATVARLFAQISDGHTFVPLRGPPNLDATAPPLGRNNRFRSGASSATTLHQPSQSRPNTTSSSTIPRASAALPHPILKKTRGPSTSGPRPTARFVSPHESERETEPDSPVSTNSHVVVQPPSPDPESIKNDKKSSVPPALKKTTSFVASSASKKKRPVVRRTQSSQTSQSSTDSPHPSGSTQSSSQKAAPSTSEQAQVRSKHSVPSKSQENFSPSNRASATSSTQKHRAAAKASDSKRNLPHNPSEKGLKPKRQESADAGPSNRLRPTEYKQDEVEDLTSSELEQLEIQRTLLEQANSSTEKPPRSPSNDQAQLQQKPVKSKSDNDRSRDTGGLRMLPHNSKCPTSAAPTLTTANGQLDLKDPTVNKSGPNSVSTSSSIIDKGKGRGSDDTQRTFTKRPVQPIAQAESEPTGSLSRSKSQLTLLLEKDRSRGSGGPTSNGKKT</sequence>
<dbReference type="Proteomes" id="UP000481288">
    <property type="component" value="Unassembled WGS sequence"/>
</dbReference>
<accession>A0A7D8UT82</accession>